<evidence type="ECO:0000313" key="1">
    <source>
        <dbReference type="EMBL" id="CAB4782836.1"/>
    </source>
</evidence>
<name>A0A6J6WH61_9ZZZZ</name>
<gene>
    <name evidence="1" type="ORF">UFOPK2925_00964</name>
</gene>
<organism evidence="1">
    <name type="scientific">freshwater metagenome</name>
    <dbReference type="NCBI Taxonomy" id="449393"/>
    <lineage>
        <taxon>unclassified sequences</taxon>
        <taxon>metagenomes</taxon>
        <taxon>ecological metagenomes</taxon>
    </lineage>
</organism>
<proteinExistence type="predicted"/>
<dbReference type="AlphaFoldDB" id="A0A6J6WH61"/>
<protein>
    <submittedName>
        <fullName evidence="1">Unannotated protein</fullName>
    </submittedName>
</protein>
<reference evidence="1" key="1">
    <citation type="submission" date="2020-05" db="EMBL/GenBank/DDBJ databases">
        <authorList>
            <person name="Chiriac C."/>
            <person name="Salcher M."/>
            <person name="Ghai R."/>
            <person name="Kavagutti S V."/>
        </authorList>
    </citation>
    <scope>NUCLEOTIDE SEQUENCE</scope>
</reference>
<accession>A0A6J6WH61</accession>
<dbReference type="EMBL" id="CAEZZU010000140">
    <property type="protein sequence ID" value="CAB4782836.1"/>
    <property type="molecule type" value="Genomic_DNA"/>
</dbReference>
<sequence>MKSIEISLGQAVSHSPKLVQDPNQRSISSTIPIARVQRSGWPCGRRLKWLYFAAVKSCAAPLGQAATHAPQPMQAAASIAASAASLGINISLASRAAPVGAEM</sequence>